<organism evidence="1 2">
    <name type="scientific">Trifolium subterraneum</name>
    <name type="common">Subterranean clover</name>
    <dbReference type="NCBI Taxonomy" id="3900"/>
    <lineage>
        <taxon>Eukaryota</taxon>
        <taxon>Viridiplantae</taxon>
        <taxon>Streptophyta</taxon>
        <taxon>Embryophyta</taxon>
        <taxon>Tracheophyta</taxon>
        <taxon>Spermatophyta</taxon>
        <taxon>Magnoliopsida</taxon>
        <taxon>eudicotyledons</taxon>
        <taxon>Gunneridae</taxon>
        <taxon>Pentapetalae</taxon>
        <taxon>rosids</taxon>
        <taxon>fabids</taxon>
        <taxon>Fabales</taxon>
        <taxon>Fabaceae</taxon>
        <taxon>Papilionoideae</taxon>
        <taxon>50 kb inversion clade</taxon>
        <taxon>NPAAA clade</taxon>
        <taxon>Hologalegina</taxon>
        <taxon>IRL clade</taxon>
        <taxon>Trifolieae</taxon>
        <taxon>Trifolium</taxon>
    </lineage>
</organism>
<gene>
    <name evidence="1" type="ORF">TSUD_359760</name>
</gene>
<dbReference type="AlphaFoldDB" id="A0A2Z6MM45"/>
<keyword evidence="2" id="KW-1185">Reference proteome</keyword>
<sequence length="252" mass="27847">MVDDNCMNELEATIQSISATLKKFLQTEELRHIEYLRSGSTDVSRVDQIEAKLYPKKIEAKTVALQVSSASNGGSYSSKKSSMNQPFQLLTRAIDKSHEEIDTSEFLDDKASESYTATPYAADDFSSSEALSKSFSTVHATSLSSASAIAPIVEYDATTMPKCLLIPSDVEHDSYSKKEMQLDFEVFNPGVVPTQSQIHLSDPPDLVPVPPPPLAPPWLHHSIYLELLELSSLFPICTGDGTWNQMSQHFKI</sequence>
<accession>A0A2Z6MM45</accession>
<dbReference type="Proteomes" id="UP000242715">
    <property type="component" value="Unassembled WGS sequence"/>
</dbReference>
<protein>
    <submittedName>
        <fullName evidence="1">Uncharacterized protein</fullName>
    </submittedName>
</protein>
<dbReference type="EMBL" id="DF973532">
    <property type="protein sequence ID" value="GAU33596.1"/>
    <property type="molecule type" value="Genomic_DNA"/>
</dbReference>
<evidence type="ECO:0000313" key="1">
    <source>
        <dbReference type="EMBL" id="GAU33596.1"/>
    </source>
</evidence>
<proteinExistence type="predicted"/>
<reference evidence="2" key="1">
    <citation type="journal article" date="2017" name="Front. Plant Sci.">
        <title>Climate Clever Clovers: New Paradigm to Reduce the Environmental Footprint of Ruminants by Breeding Low Methanogenic Forages Utilizing Haplotype Variation.</title>
        <authorList>
            <person name="Kaur P."/>
            <person name="Appels R."/>
            <person name="Bayer P.E."/>
            <person name="Keeble-Gagnere G."/>
            <person name="Wang J."/>
            <person name="Hirakawa H."/>
            <person name="Shirasawa K."/>
            <person name="Vercoe P."/>
            <person name="Stefanova K."/>
            <person name="Durmic Z."/>
            <person name="Nichols P."/>
            <person name="Revell C."/>
            <person name="Isobe S.N."/>
            <person name="Edwards D."/>
            <person name="Erskine W."/>
        </authorList>
    </citation>
    <scope>NUCLEOTIDE SEQUENCE [LARGE SCALE GENOMIC DNA]</scope>
    <source>
        <strain evidence="2">cv. Daliak</strain>
    </source>
</reference>
<evidence type="ECO:0000313" key="2">
    <source>
        <dbReference type="Proteomes" id="UP000242715"/>
    </source>
</evidence>
<dbReference type="OrthoDB" id="1436584at2759"/>
<name>A0A2Z6MM45_TRISU</name>